<proteinExistence type="inferred from homology"/>
<dbReference type="PRINTS" id="PR00821">
    <property type="entry name" value="TAGLIPASE"/>
</dbReference>
<comment type="subcellular location">
    <subcellularLocation>
        <location evidence="1">Secreted</location>
    </subcellularLocation>
</comment>
<feature type="domain" description="Lipase" evidence="5">
    <location>
        <begin position="56"/>
        <end position="235"/>
    </location>
</feature>
<evidence type="ECO:0000259" key="5">
    <source>
        <dbReference type="Pfam" id="PF00151"/>
    </source>
</evidence>
<organism evidence="6 7">
    <name type="scientific">Zophobas morio</name>
    <dbReference type="NCBI Taxonomy" id="2755281"/>
    <lineage>
        <taxon>Eukaryota</taxon>
        <taxon>Metazoa</taxon>
        <taxon>Ecdysozoa</taxon>
        <taxon>Arthropoda</taxon>
        <taxon>Hexapoda</taxon>
        <taxon>Insecta</taxon>
        <taxon>Pterygota</taxon>
        <taxon>Neoptera</taxon>
        <taxon>Endopterygota</taxon>
        <taxon>Coleoptera</taxon>
        <taxon>Polyphaga</taxon>
        <taxon>Cucujiformia</taxon>
        <taxon>Tenebrionidae</taxon>
        <taxon>Zophobas</taxon>
    </lineage>
</organism>
<comment type="caution">
    <text evidence="6">The sequence shown here is derived from an EMBL/GenBank/DDBJ whole genome shotgun (WGS) entry which is preliminary data.</text>
</comment>
<dbReference type="GO" id="GO:0016298">
    <property type="term" value="F:lipase activity"/>
    <property type="evidence" value="ECO:0007669"/>
    <property type="project" value="InterPro"/>
</dbReference>
<protein>
    <recommendedName>
        <fullName evidence="5">Lipase domain-containing protein</fullName>
    </recommendedName>
</protein>
<keyword evidence="3" id="KW-0964">Secreted</keyword>
<dbReference type="AlphaFoldDB" id="A0AA38IX11"/>
<dbReference type="GO" id="GO:0016042">
    <property type="term" value="P:lipid catabolic process"/>
    <property type="evidence" value="ECO:0007669"/>
    <property type="project" value="TreeGrafter"/>
</dbReference>
<dbReference type="InterPro" id="IPR029058">
    <property type="entry name" value="AB_hydrolase_fold"/>
</dbReference>
<dbReference type="Proteomes" id="UP001168821">
    <property type="component" value="Unassembled WGS sequence"/>
</dbReference>
<dbReference type="PANTHER" id="PTHR11610">
    <property type="entry name" value="LIPASE"/>
    <property type="match status" value="1"/>
</dbReference>
<dbReference type="GO" id="GO:0005615">
    <property type="term" value="C:extracellular space"/>
    <property type="evidence" value="ECO:0007669"/>
    <property type="project" value="TreeGrafter"/>
</dbReference>
<keyword evidence="7" id="KW-1185">Reference proteome</keyword>
<dbReference type="PANTHER" id="PTHR11610:SF173">
    <property type="entry name" value="LIPASE DOMAIN-CONTAINING PROTEIN-RELATED"/>
    <property type="match status" value="1"/>
</dbReference>
<evidence type="ECO:0000256" key="3">
    <source>
        <dbReference type="ARBA" id="ARBA00022525"/>
    </source>
</evidence>
<evidence type="ECO:0000313" key="7">
    <source>
        <dbReference type="Proteomes" id="UP001168821"/>
    </source>
</evidence>
<evidence type="ECO:0000256" key="4">
    <source>
        <dbReference type="RuleBase" id="RU004262"/>
    </source>
</evidence>
<accession>A0AA38IX11</accession>
<sequence length="253" mass="27894">MVVVMGQKGEFGFSQLVVHPTLKEHGHIHTMLTKCTVWSPLIVHVVQHPPHRIKINDMISLKKSGFNTSNPTKIIIHGFQSSIKEDVFVANKNAYMESGDYNVIGMDWSSLCEFEYLSAVGGARRAGKILAEFLNWLSGTGVALNELHLVGHSLGAHVAGIAGHQIKTGLIGRITGLDPAAPGFREVDPELKLDVKDAKLVDIIHTYIRVLSIAQPMGHIDFYPNGGRWQPGCPDIYDICEFFCMNISLNNIN</sequence>
<dbReference type="Pfam" id="PF00151">
    <property type="entry name" value="Lipase"/>
    <property type="match status" value="1"/>
</dbReference>
<dbReference type="InterPro" id="IPR013818">
    <property type="entry name" value="Lipase"/>
</dbReference>
<dbReference type="GO" id="GO:0017171">
    <property type="term" value="F:serine hydrolase activity"/>
    <property type="evidence" value="ECO:0007669"/>
    <property type="project" value="TreeGrafter"/>
</dbReference>
<dbReference type="InterPro" id="IPR000734">
    <property type="entry name" value="TAG_lipase"/>
</dbReference>
<gene>
    <name evidence="6" type="ORF">Zmor_006249</name>
</gene>
<name>A0AA38IX11_9CUCU</name>
<evidence type="ECO:0000313" key="6">
    <source>
        <dbReference type="EMBL" id="KAJ3661871.1"/>
    </source>
</evidence>
<evidence type="ECO:0000256" key="2">
    <source>
        <dbReference type="ARBA" id="ARBA00010701"/>
    </source>
</evidence>
<evidence type="ECO:0000256" key="1">
    <source>
        <dbReference type="ARBA" id="ARBA00004613"/>
    </source>
</evidence>
<dbReference type="EMBL" id="JALNTZ010000002">
    <property type="protein sequence ID" value="KAJ3661871.1"/>
    <property type="molecule type" value="Genomic_DNA"/>
</dbReference>
<dbReference type="Gene3D" id="3.40.50.1820">
    <property type="entry name" value="alpha/beta hydrolase"/>
    <property type="match status" value="1"/>
</dbReference>
<reference evidence="6" key="1">
    <citation type="journal article" date="2023" name="G3 (Bethesda)">
        <title>Whole genome assemblies of Zophobas morio and Tenebrio molitor.</title>
        <authorList>
            <person name="Kaur S."/>
            <person name="Stinson S.A."/>
            <person name="diCenzo G.C."/>
        </authorList>
    </citation>
    <scope>NUCLEOTIDE SEQUENCE</scope>
    <source>
        <strain evidence="6">QUZm001</strain>
    </source>
</reference>
<dbReference type="SUPFAM" id="SSF53474">
    <property type="entry name" value="alpha/beta-Hydrolases"/>
    <property type="match status" value="1"/>
</dbReference>
<comment type="similarity">
    <text evidence="2 4">Belongs to the AB hydrolase superfamily. Lipase family.</text>
</comment>